<dbReference type="Gene3D" id="3.40.1550.20">
    <property type="entry name" value="Transcriptional regulator MraZ domain"/>
    <property type="match status" value="1"/>
</dbReference>
<name>A0A0V8RRN2_9ACTO</name>
<comment type="similarity">
    <text evidence="7">Belongs to the MraZ family.</text>
</comment>
<dbReference type="EMBL" id="CP046315">
    <property type="protein sequence ID" value="QGS10801.1"/>
    <property type="molecule type" value="Genomic_DNA"/>
</dbReference>
<dbReference type="PANTHER" id="PTHR34701:SF1">
    <property type="entry name" value="TRANSCRIPTIONAL REGULATOR MRAZ"/>
    <property type="match status" value="1"/>
</dbReference>
<dbReference type="GO" id="GO:2000143">
    <property type="term" value="P:negative regulation of DNA-templated transcription initiation"/>
    <property type="evidence" value="ECO:0007669"/>
    <property type="project" value="TreeGrafter"/>
</dbReference>
<dbReference type="OrthoDB" id="9807753at2"/>
<organism evidence="9 11">
    <name type="scientific">Schaalia odontolytica</name>
    <dbReference type="NCBI Taxonomy" id="1660"/>
    <lineage>
        <taxon>Bacteria</taxon>
        <taxon>Bacillati</taxon>
        <taxon>Actinomycetota</taxon>
        <taxon>Actinomycetes</taxon>
        <taxon>Actinomycetales</taxon>
        <taxon>Actinomycetaceae</taxon>
        <taxon>Schaalia</taxon>
    </lineage>
</organism>
<dbReference type="HAMAP" id="MF_01008">
    <property type="entry name" value="MraZ"/>
    <property type="match status" value="1"/>
</dbReference>
<evidence type="ECO:0000313" key="12">
    <source>
        <dbReference type="Proteomes" id="UP000424490"/>
    </source>
</evidence>
<dbReference type="InterPro" id="IPR035644">
    <property type="entry name" value="MraZ_C"/>
</dbReference>
<dbReference type="GO" id="GO:0000976">
    <property type="term" value="F:transcription cis-regulatory region binding"/>
    <property type="evidence" value="ECO:0007669"/>
    <property type="project" value="TreeGrafter"/>
</dbReference>
<evidence type="ECO:0000313" key="11">
    <source>
        <dbReference type="Proteomes" id="UP000054686"/>
    </source>
</evidence>
<dbReference type="InterPro" id="IPR020603">
    <property type="entry name" value="MraZ_dom"/>
</dbReference>
<dbReference type="PROSITE" id="PS51740">
    <property type="entry name" value="SPOVT_ABRB"/>
    <property type="match status" value="2"/>
</dbReference>
<dbReference type="InterPro" id="IPR035642">
    <property type="entry name" value="MraZ_N"/>
</dbReference>
<dbReference type="CDD" id="cd16320">
    <property type="entry name" value="MraZ_N"/>
    <property type="match status" value="1"/>
</dbReference>
<evidence type="ECO:0000256" key="1">
    <source>
        <dbReference type="ARBA" id="ARBA00013860"/>
    </source>
</evidence>
<reference evidence="9 11" key="1">
    <citation type="submission" date="2015-10" db="EMBL/GenBank/DDBJ databases">
        <title>Draft Genome of Actinomyces odontolyticus subsp. actinosynbacter strain XH001.</title>
        <authorList>
            <person name="Mclean J.S."/>
            <person name="He X."/>
        </authorList>
    </citation>
    <scope>NUCLEOTIDE SEQUENCE [LARGE SCALE GENOMIC DNA]</scope>
    <source>
        <strain evidence="9 11">XH001</strain>
    </source>
</reference>
<proteinExistence type="inferred from homology"/>
<protein>
    <recommendedName>
        <fullName evidence="1 7">Transcriptional regulator MraZ</fullName>
    </recommendedName>
</protein>
<keyword evidence="5 7" id="KW-0238">DNA-binding</keyword>
<comment type="subunit">
    <text evidence="7">Forms oligomers.</text>
</comment>
<evidence type="ECO:0000313" key="10">
    <source>
        <dbReference type="EMBL" id="QGS10801.1"/>
    </source>
</evidence>
<keyword evidence="2 7" id="KW-0963">Cytoplasm</keyword>
<evidence type="ECO:0000259" key="8">
    <source>
        <dbReference type="PROSITE" id="PS51740"/>
    </source>
</evidence>
<evidence type="ECO:0000313" key="9">
    <source>
        <dbReference type="EMBL" id="KSW10621.1"/>
    </source>
</evidence>
<feature type="domain" description="SpoVT-AbrB" evidence="8">
    <location>
        <begin position="76"/>
        <end position="119"/>
    </location>
</feature>
<evidence type="ECO:0000256" key="7">
    <source>
        <dbReference type="HAMAP-Rule" id="MF_01008"/>
    </source>
</evidence>
<evidence type="ECO:0000256" key="4">
    <source>
        <dbReference type="ARBA" id="ARBA00023015"/>
    </source>
</evidence>
<evidence type="ECO:0000256" key="3">
    <source>
        <dbReference type="ARBA" id="ARBA00022737"/>
    </source>
</evidence>
<keyword evidence="3" id="KW-0677">Repeat</keyword>
<dbReference type="RefSeq" id="WP_003792696.1">
    <property type="nucleotide sequence ID" value="NZ_CP040006.1"/>
</dbReference>
<gene>
    <name evidence="7 10" type="primary">mraZ</name>
    <name evidence="9" type="ORF">APY09_08990</name>
    <name evidence="10" type="ORF">FOC40_04855</name>
</gene>
<dbReference type="GO" id="GO:0009295">
    <property type="term" value="C:nucleoid"/>
    <property type="evidence" value="ECO:0007669"/>
    <property type="project" value="UniProtKB-SubCell"/>
</dbReference>
<evidence type="ECO:0000256" key="2">
    <source>
        <dbReference type="ARBA" id="ARBA00022490"/>
    </source>
</evidence>
<feature type="domain" description="SpoVT-AbrB" evidence="8">
    <location>
        <begin position="5"/>
        <end position="47"/>
    </location>
</feature>
<evidence type="ECO:0000256" key="5">
    <source>
        <dbReference type="ARBA" id="ARBA00023125"/>
    </source>
</evidence>
<evidence type="ECO:0000256" key="6">
    <source>
        <dbReference type="ARBA" id="ARBA00023163"/>
    </source>
</evidence>
<dbReference type="Pfam" id="PF02381">
    <property type="entry name" value="MraZ"/>
    <property type="match status" value="2"/>
</dbReference>
<sequence>MFLGTYEPKLDDKGRMFLPARFREDMEGGIVLTRGQEHCIYAFPASEFENMTAELRRAPLSSKQARDWIRVMLSGAYKEVPDKQGRISVPADLRAYAGLGRELAVIGAGSRAEIWDASAWREYLAVQEEVFSNTAEEIIPGMF</sequence>
<accession>A0A0V8RRN2</accession>
<dbReference type="GO" id="GO:0003700">
    <property type="term" value="F:DNA-binding transcription factor activity"/>
    <property type="evidence" value="ECO:0007669"/>
    <property type="project" value="UniProtKB-UniRule"/>
</dbReference>
<dbReference type="Proteomes" id="UP000424490">
    <property type="component" value="Chromosome"/>
</dbReference>
<keyword evidence="4 7" id="KW-0805">Transcription regulation</keyword>
<dbReference type="CDD" id="cd16321">
    <property type="entry name" value="MraZ_C"/>
    <property type="match status" value="1"/>
</dbReference>
<comment type="subcellular location">
    <subcellularLocation>
        <location evidence="7">Cytoplasm</location>
        <location evidence="7">Nucleoid</location>
    </subcellularLocation>
</comment>
<keyword evidence="6 7" id="KW-0804">Transcription</keyword>
<dbReference type="InterPro" id="IPR003444">
    <property type="entry name" value="MraZ"/>
</dbReference>
<dbReference type="EMBL" id="LLVT01000003">
    <property type="protein sequence ID" value="KSW10621.1"/>
    <property type="molecule type" value="Genomic_DNA"/>
</dbReference>
<dbReference type="AlphaFoldDB" id="A0A0V8RRN2"/>
<dbReference type="InterPro" id="IPR007159">
    <property type="entry name" value="SpoVT-AbrB_dom"/>
</dbReference>
<dbReference type="NCBIfam" id="TIGR00242">
    <property type="entry name" value="division/cell wall cluster transcriptional repressor MraZ"/>
    <property type="match status" value="1"/>
</dbReference>
<dbReference type="InterPro" id="IPR038619">
    <property type="entry name" value="MraZ_sf"/>
</dbReference>
<dbReference type="Proteomes" id="UP000054686">
    <property type="component" value="Unassembled WGS sequence"/>
</dbReference>
<reference evidence="10 12" key="2">
    <citation type="submission" date="2019-11" db="EMBL/GenBank/DDBJ databases">
        <title>FDA dAtabase for Regulatory Grade micrObial Sequences (FDA-ARGOS): Supporting development and validation of Infectious Disease Dx tests.</title>
        <authorList>
            <person name="Stonesifer R."/>
            <person name="Tallon L."/>
            <person name="Sadzewicz L."/>
            <person name="Vavikolanu K."/>
            <person name="Mehta A."/>
            <person name="Aluvathingal J."/>
            <person name="Nadendla S."/>
            <person name="Myers T."/>
            <person name="Yan Y."/>
            <person name="Sichtig H."/>
        </authorList>
    </citation>
    <scope>NUCLEOTIDE SEQUENCE [LARGE SCALE GENOMIC DNA]</scope>
    <source>
        <strain evidence="10 12">FDAARGOS_732</strain>
    </source>
</reference>
<dbReference type="GO" id="GO:0005737">
    <property type="term" value="C:cytoplasm"/>
    <property type="evidence" value="ECO:0007669"/>
    <property type="project" value="UniProtKB-UniRule"/>
</dbReference>
<dbReference type="SUPFAM" id="SSF89447">
    <property type="entry name" value="AbrB/MazE/MraZ-like"/>
    <property type="match status" value="1"/>
</dbReference>
<dbReference type="PANTHER" id="PTHR34701">
    <property type="entry name" value="TRANSCRIPTIONAL REGULATOR MRAZ"/>
    <property type="match status" value="1"/>
</dbReference>
<dbReference type="InterPro" id="IPR037914">
    <property type="entry name" value="SpoVT-AbrB_sf"/>
</dbReference>